<dbReference type="OrthoDB" id="4736831at2"/>
<name>A0A516X6V9_9ACTN</name>
<dbReference type="Proteomes" id="UP000317344">
    <property type="component" value="Chromosome"/>
</dbReference>
<reference evidence="3 4" key="1">
    <citation type="submission" date="2019-07" db="EMBL/GenBank/DDBJ databases">
        <title>Tomitella cavernea sp. nov., an actinomycete isolated from soil.</title>
        <authorList>
            <person name="Cheng J."/>
        </authorList>
    </citation>
    <scope>NUCLEOTIDE SEQUENCE [LARGE SCALE GENOMIC DNA]</scope>
    <source>
        <strain evidence="3 4">HY188</strain>
    </source>
</reference>
<dbReference type="CDD" id="cd03455">
    <property type="entry name" value="SAV4209"/>
    <property type="match status" value="1"/>
</dbReference>
<evidence type="ECO:0000313" key="4">
    <source>
        <dbReference type="Proteomes" id="UP000317344"/>
    </source>
</evidence>
<reference evidence="3 4" key="2">
    <citation type="submission" date="2019-07" db="EMBL/GenBank/DDBJ databases">
        <authorList>
            <person name="Huang Y."/>
        </authorList>
    </citation>
    <scope>NUCLEOTIDE SEQUENCE [LARGE SCALE GENOMIC DNA]</scope>
    <source>
        <strain evidence="3 4">HY188</strain>
    </source>
</reference>
<dbReference type="InterPro" id="IPR029069">
    <property type="entry name" value="HotDog_dom_sf"/>
</dbReference>
<keyword evidence="4" id="KW-1185">Reference proteome</keyword>
<dbReference type="AlphaFoldDB" id="A0A516X6V9"/>
<accession>A0A516X6V9</accession>
<gene>
    <name evidence="3" type="ORF">FO059_17530</name>
</gene>
<dbReference type="Pfam" id="PF01575">
    <property type="entry name" value="MaoC_dehydratas"/>
    <property type="match status" value="1"/>
</dbReference>
<dbReference type="Gene3D" id="3.10.129.10">
    <property type="entry name" value="Hotdog Thioesterase"/>
    <property type="match status" value="1"/>
</dbReference>
<evidence type="ECO:0000313" key="3">
    <source>
        <dbReference type="EMBL" id="QDQ98812.1"/>
    </source>
</evidence>
<feature type="domain" description="MaoC-like" evidence="2">
    <location>
        <begin position="18"/>
        <end position="120"/>
    </location>
</feature>
<evidence type="ECO:0000259" key="2">
    <source>
        <dbReference type="Pfam" id="PF01575"/>
    </source>
</evidence>
<organism evidence="3 4">
    <name type="scientific">Tomitella fengzijianii</name>
    <dbReference type="NCBI Taxonomy" id="2597660"/>
    <lineage>
        <taxon>Bacteria</taxon>
        <taxon>Bacillati</taxon>
        <taxon>Actinomycetota</taxon>
        <taxon>Actinomycetes</taxon>
        <taxon>Mycobacteriales</taxon>
        <taxon>Tomitella</taxon>
    </lineage>
</organism>
<protein>
    <submittedName>
        <fullName evidence="3">Acyl dehydratase</fullName>
    </submittedName>
</protein>
<dbReference type="InterPro" id="IPR002539">
    <property type="entry name" value="MaoC-like_dom"/>
</dbReference>
<dbReference type="KEGG" id="toy:FO059_17530"/>
<evidence type="ECO:0000256" key="1">
    <source>
        <dbReference type="ARBA" id="ARBA00005254"/>
    </source>
</evidence>
<comment type="similarity">
    <text evidence="1">Belongs to the enoyl-CoA hydratase/isomerase family.</text>
</comment>
<dbReference type="EMBL" id="CP041765">
    <property type="protein sequence ID" value="QDQ98812.1"/>
    <property type="molecule type" value="Genomic_DNA"/>
</dbReference>
<sequence>MQRSKTMADRRVGETLPESHVPITATLIASGAIATRDFQRVHHDRDAAQAAGTKDIFMNILTTNGLVTRYLTEWAGPSARMKKLSIGLGAPNFPGDEMTLTGVVEDVADDGTVRVSVQGRNSLGTHVSAQAHLAFHGAEVLENA</sequence>
<proteinExistence type="inferred from homology"/>
<dbReference type="SUPFAM" id="SSF54637">
    <property type="entry name" value="Thioesterase/thiol ester dehydrase-isomerase"/>
    <property type="match status" value="1"/>
</dbReference>